<protein>
    <submittedName>
        <fullName evidence="2">Uncharacterized protein</fullName>
    </submittedName>
</protein>
<dbReference type="PANTHER" id="PTHR33964:SF1">
    <property type="entry name" value="RE45066P"/>
    <property type="match status" value="1"/>
</dbReference>
<name>A0AAD9NJA4_RIDPI</name>
<dbReference type="AlphaFoldDB" id="A0AAD9NJA4"/>
<keyword evidence="1" id="KW-1133">Transmembrane helix</keyword>
<organism evidence="2 3">
    <name type="scientific">Ridgeia piscesae</name>
    <name type="common">Tubeworm</name>
    <dbReference type="NCBI Taxonomy" id="27915"/>
    <lineage>
        <taxon>Eukaryota</taxon>
        <taxon>Metazoa</taxon>
        <taxon>Spiralia</taxon>
        <taxon>Lophotrochozoa</taxon>
        <taxon>Annelida</taxon>
        <taxon>Polychaeta</taxon>
        <taxon>Sedentaria</taxon>
        <taxon>Canalipalpata</taxon>
        <taxon>Sabellida</taxon>
        <taxon>Siboglinidae</taxon>
        <taxon>Ridgeia</taxon>
    </lineage>
</organism>
<keyword evidence="1" id="KW-0812">Transmembrane</keyword>
<keyword evidence="1" id="KW-0472">Membrane</keyword>
<gene>
    <name evidence="2" type="ORF">NP493_1147g00056</name>
</gene>
<proteinExistence type="predicted"/>
<dbReference type="Proteomes" id="UP001209878">
    <property type="component" value="Unassembled WGS sequence"/>
</dbReference>
<evidence type="ECO:0000256" key="1">
    <source>
        <dbReference type="SAM" id="Phobius"/>
    </source>
</evidence>
<evidence type="ECO:0000313" key="2">
    <source>
        <dbReference type="EMBL" id="KAK2170618.1"/>
    </source>
</evidence>
<reference evidence="2" key="1">
    <citation type="journal article" date="2023" name="Mol. Biol. Evol.">
        <title>Third-Generation Sequencing Reveals the Adaptive Role of the Epigenome in Three Deep-Sea Polychaetes.</title>
        <authorList>
            <person name="Perez M."/>
            <person name="Aroh O."/>
            <person name="Sun Y."/>
            <person name="Lan Y."/>
            <person name="Juniper S.K."/>
            <person name="Young C.R."/>
            <person name="Angers B."/>
            <person name="Qian P.Y."/>
        </authorList>
    </citation>
    <scope>NUCLEOTIDE SEQUENCE</scope>
    <source>
        <strain evidence="2">R07B-5</strain>
    </source>
</reference>
<feature type="transmembrane region" description="Helical" evidence="1">
    <location>
        <begin position="191"/>
        <end position="210"/>
    </location>
</feature>
<comment type="caution">
    <text evidence="2">The sequence shown here is derived from an EMBL/GenBank/DDBJ whole genome shotgun (WGS) entry which is preliminary data.</text>
</comment>
<dbReference type="EMBL" id="JAODUO010001145">
    <property type="protein sequence ID" value="KAK2170618.1"/>
    <property type="molecule type" value="Genomic_DNA"/>
</dbReference>
<dbReference type="PANTHER" id="PTHR33964">
    <property type="entry name" value="RE45066P-RELATED"/>
    <property type="match status" value="1"/>
</dbReference>
<keyword evidence="3" id="KW-1185">Reference proteome</keyword>
<evidence type="ECO:0000313" key="3">
    <source>
        <dbReference type="Proteomes" id="UP001209878"/>
    </source>
</evidence>
<accession>A0AAD9NJA4</accession>
<sequence length="211" mass="23302">MSQAERCLAPLSQPTNTTLVGGMTAESWKQSCRLYNESLRCVRTIVKKCQGSDVALDVGNSMLTALRTGMGQLCENKRTFQRYLKHADCYAKQDASVRCVKKFSNDVRDVLAMDTEDPDESTEKMCSSYHELIVCVNKIIESNCGRDAADLFDDLIKAQVPSQVSALCGPPPVPTGNAHYDSAAWRMAPTLLCSTFGVLLTVLYVIPYPFK</sequence>